<dbReference type="KEGG" id="yen:YE2327"/>
<dbReference type="Proteomes" id="UP000000642">
    <property type="component" value="Chromosome"/>
</dbReference>
<evidence type="ECO:0000313" key="1">
    <source>
        <dbReference type="EMBL" id="CAL12383.1"/>
    </source>
</evidence>
<proteinExistence type="predicted"/>
<dbReference type="AlphaFoldDB" id="A1JR15"/>
<organism evidence="1 2">
    <name type="scientific">Yersinia enterocolitica serotype O:8 / biotype 1B (strain NCTC 13174 / 8081)</name>
    <dbReference type="NCBI Taxonomy" id="393305"/>
    <lineage>
        <taxon>Bacteria</taxon>
        <taxon>Pseudomonadati</taxon>
        <taxon>Pseudomonadota</taxon>
        <taxon>Gammaproteobacteria</taxon>
        <taxon>Enterobacterales</taxon>
        <taxon>Yersiniaceae</taxon>
        <taxon>Yersinia</taxon>
    </lineage>
</organism>
<dbReference type="EMBL" id="AM286415">
    <property type="protein sequence ID" value="CAL12383.1"/>
    <property type="molecule type" value="Genomic_DNA"/>
</dbReference>
<protein>
    <submittedName>
        <fullName evidence="1">Hypothetical phage protein</fullName>
    </submittedName>
</protein>
<name>A1JR15_YERE8</name>
<dbReference type="HOGENOM" id="CLU_3174999_0_0_6"/>
<reference evidence="1 2" key="1">
    <citation type="journal article" date="2006" name="PLoS Genet.">
        <title>The complete genome sequence and comparative genome analysis of the high pathogenicity Yersinia enterocolitica strain 8081.</title>
        <authorList>
            <person name="Thomson N.R."/>
            <person name="Howard S."/>
            <person name="Wren B.W."/>
            <person name="Holden M.T.G."/>
            <person name="Crossman L."/>
            <person name="Challis G.L."/>
            <person name="Churcher C."/>
            <person name="Mungall K."/>
            <person name="Brooks K."/>
            <person name="Chillingworth T."/>
            <person name="Feltwell T."/>
            <person name="Abdellah Z."/>
            <person name="Hauser H."/>
            <person name="Jagels K."/>
            <person name="Maddison M."/>
            <person name="Moule S."/>
            <person name="Sanders M."/>
            <person name="Whitehead S."/>
            <person name="Quail M.A."/>
            <person name="Dougan G."/>
            <person name="Parkhill J."/>
            <person name="Prentice M.B."/>
        </authorList>
    </citation>
    <scope>NUCLEOTIDE SEQUENCE [LARGE SCALE GENOMIC DNA]</scope>
    <source>
        <strain evidence="2">NCTC 13174 / 8081</strain>
    </source>
</reference>
<gene>
    <name evidence="1" type="ordered locus">YE2327</name>
</gene>
<evidence type="ECO:0000313" key="2">
    <source>
        <dbReference type="Proteomes" id="UP000000642"/>
    </source>
</evidence>
<accession>A1JR15</accession>
<sequence>MVKGYLVTSLAGPTHKYLCDDCIGIYDVETEEGEAKGEYCEDCGESE</sequence>
<dbReference type="RefSeq" id="WP_011816479.1">
    <property type="nucleotide sequence ID" value="NC_008800.1"/>
</dbReference>
<dbReference type="PATRIC" id="fig|393305.7.peg.2483"/>